<comment type="caution">
    <text evidence="10">The sequence shown here is derived from an EMBL/GenBank/DDBJ whole genome shotgun (WGS) entry which is preliminary data.</text>
</comment>
<feature type="domain" description="MacB-like periplasmic core" evidence="9">
    <location>
        <begin position="22"/>
        <end position="239"/>
    </location>
</feature>
<dbReference type="InterPro" id="IPR003838">
    <property type="entry name" value="ABC3_permease_C"/>
</dbReference>
<gene>
    <name evidence="10" type="ORF">CHM34_15910</name>
</gene>
<feature type="transmembrane region" description="Helical" evidence="7">
    <location>
        <begin position="271"/>
        <end position="298"/>
    </location>
</feature>
<accession>A0A235B3T9</accession>
<comment type="similarity">
    <text evidence="6">Belongs to the ABC-4 integral membrane protein family.</text>
</comment>
<evidence type="ECO:0000256" key="6">
    <source>
        <dbReference type="ARBA" id="ARBA00038076"/>
    </source>
</evidence>
<protein>
    <submittedName>
        <fullName evidence="10">Macrolide ABC transporter permease</fullName>
    </submittedName>
</protein>
<evidence type="ECO:0000313" key="10">
    <source>
        <dbReference type="EMBL" id="OYD06577.1"/>
    </source>
</evidence>
<feature type="transmembrane region" description="Helical" evidence="7">
    <location>
        <begin position="319"/>
        <end position="352"/>
    </location>
</feature>
<evidence type="ECO:0000259" key="9">
    <source>
        <dbReference type="Pfam" id="PF12704"/>
    </source>
</evidence>
<dbReference type="EMBL" id="NOWF01000011">
    <property type="protein sequence ID" value="OYD06577.1"/>
    <property type="molecule type" value="Genomic_DNA"/>
</dbReference>
<keyword evidence="2" id="KW-1003">Cell membrane</keyword>
<keyword evidence="5 7" id="KW-0472">Membrane</keyword>
<comment type="subcellular location">
    <subcellularLocation>
        <location evidence="1">Cell membrane</location>
        <topology evidence="1">Multi-pass membrane protein</topology>
    </subcellularLocation>
</comment>
<dbReference type="InterPro" id="IPR025857">
    <property type="entry name" value="MacB_PCD"/>
</dbReference>
<dbReference type="Proteomes" id="UP000215459">
    <property type="component" value="Unassembled WGS sequence"/>
</dbReference>
<dbReference type="AlphaFoldDB" id="A0A235B3T9"/>
<organism evidence="10 11">
    <name type="scientific">Paludifilum halophilum</name>
    <dbReference type="NCBI Taxonomy" id="1642702"/>
    <lineage>
        <taxon>Bacteria</taxon>
        <taxon>Bacillati</taxon>
        <taxon>Bacillota</taxon>
        <taxon>Bacilli</taxon>
        <taxon>Bacillales</taxon>
        <taxon>Thermoactinomycetaceae</taxon>
        <taxon>Paludifilum</taxon>
    </lineage>
</organism>
<dbReference type="GO" id="GO:0005886">
    <property type="term" value="C:plasma membrane"/>
    <property type="evidence" value="ECO:0007669"/>
    <property type="project" value="UniProtKB-SubCell"/>
</dbReference>
<evidence type="ECO:0000256" key="7">
    <source>
        <dbReference type="SAM" id="Phobius"/>
    </source>
</evidence>
<dbReference type="Pfam" id="PF12704">
    <property type="entry name" value="MacB_PCD"/>
    <property type="match status" value="1"/>
</dbReference>
<keyword evidence="11" id="KW-1185">Reference proteome</keyword>
<sequence>MNLWENFKMALDSIRSHKMRAFLTMLGIVIGVASVLIIVAIGEGGTDRLTESFAGAGNTINVMPSQDVQMSHNGQLPPDFITRQDIRDLEDLPSVKRVATASYESLDVRFREKKSEGTMVLGINNNVYMDMSDESVAQGRRFQAADFRRGNAGAIISHKVKEDLFPDKQPVGQIIRVGQQPVRIIGVLDSPDGIFGSLQQSQVYLPDQTWRNVIGKNQINQVVIQAESADQIRQAGDAAIQVLERNHRTEGDYEVMNLDQLVKGMNQVARIMTIVIGSIGGISLLVGGIGVMNIMLVSVTERTREIGIRMSLGATRGQILTQFLIESVTLSVLGGIVGILLAYGATSLIALLSPLPAVVSPAVATGAVLFSILFGVVFGLLPANKASRLNPIECLRYE</sequence>
<keyword evidence="3 7" id="KW-0812">Transmembrane</keyword>
<dbReference type="GO" id="GO:0022857">
    <property type="term" value="F:transmembrane transporter activity"/>
    <property type="evidence" value="ECO:0007669"/>
    <property type="project" value="TreeGrafter"/>
</dbReference>
<dbReference type="OrthoDB" id="9770036at2"/>
<evidence type="ECO:0000256" key="2">
    <source>
        <dbReference type="ARBA" id="ARBA00022475"/>
    </source>
</evidence>
<dbReference type="PANTHER" id="PTHR30572:SF4">
    <property type="entry name" value="ABC TRANSPORTER PERMEASE YTRF"/>
    <property type="match status" value="1"/>
</dbReference>
<evidence type="ECO:0000256" key="3">
    <source>
        <dbReference type="ARBA" id="ARBA00022692"/>
    </source>
</evidence>
<feature type="transmembrane region" description="Helical" evidence="7">
    <location>
        <begin position="358"/>
        <end position="381"/>
    </location>
</feature>
<evidence type="ECO:0000313" key="11">
    <source>
        <dbReference type="Proteomes" id="UP000215459"/>
    </source>
</evidence>
<proteinExistence type="inferred from homology"/>
<dbReference type="PANTHER" id="PTHR30572">
    <property type="entry name" value="MEMBRANE COMPONENT OF TRANSPORTER-RELATED"/>
    <property type="match status" value="1"/>
</dbReference>
<dbReference type="RefSeq" id="WP_094265591.1">
    <property type="nucleotide sequence ID" value="NZ_NOWF01000011.1"/>
</dbReference>
<evidence type="ECO:0000256" key="1">
    <source>
        <dbReference type="ARBA" id="ARBA00004651"/>
    </source>
</evidence>
<evidence type="ECO:0000256" key="4">
    <source>
        <dbReference type="ARBA" id="ARBA00022989"/>
    </source>
</evidence>
<evidence type="ECO:0000256" key="5">
    <source>
        <dbReference type="ARBA" id="ARBA00023136"/>
    </source>
</evidence>
<feature type="transmembrane region" description="Helical" evidence="7">
    <location>
        <begin position="21"/>
        <end position="42"/>
    </location>
</feature>
<reference evidence="10 11" key="1">
    <citation type="submission" date="2017-07" db="EMBL/GenBank/DDBJ databases">
        <title>The genome sequence of Paludifilum halophilum highlights mechanisms for microbial adaptation to high salt environemnts.</title>
        <authorList>
            <person name="Belbahri L."/>
        </authorList>
    </citation>
    <scope>NUCLEOTIDE SEQUENCE [LARGE SCALE GENOMIC DNA]</scope>
    <source>
        <strain evidence="10 11">DSM 102817</strain>
    </source>
</reference>
<evidence type="ECO:0000259" key="8">
    <source>
        <dbReference type="Pfam" id="PF02687"/>
    </source>
</evidence>
<name>A0A235B3T9_9BACL</name>
<keyword evidence="4 7" id="KW-1133">Transmembrane helix</keyword>
<dbReference type="Pfam" id="PF02687">
    <property type="entry name" value="FtsX"/>
    <property type="match status" value="1"/>
</dbReference>
<dbReference type="InterPro" id="IPR050250">
    <property type="entry name" value="Macrolide_Exporter_MacB"/>
</dbReference>
<feature type="domain" description="ABC3 transporter permease C-terminal" evidence="8">
    <location>
        <begin position="278"/>
        <end position="391"/>
    </location>
</feature>